<organism evidence="2 3">
    <name type="scientific">Bordetella parapertussis (strain 12822 / ATCC BAA-587 / NCTC 13253)</name>
    <dbReference type="NCBI Taxonomy" id="257311"/>
    <lineage>
        <taxon>Bacteria</taxon>
        <taxon>Pseudomonadati</taxon>
        <taxon>Pseudomonadota</taxon>
        <taxon>Betaproteobacteria</taxon>
        <taxon>Burkholderiales</taxon>
        <taxon>Alcaligenaceae</taxon>
        <taxon>Bordetella</taxon>
    </lineage>
</organism>
<feature type="transmembrane region" description="Helical" evidence="1">
    <location>
        <begin position="97"/>
        <end position="119"/>
    </location>
</feature>
<dbReference type="Pfam" id="PF02667">
    <property type="entry name" value="SCFA_trans"/>
    <property type="match status" value="1"/>
</dbReference>
<dbReference type="Proteomes" id="UP000001421">
    <property type="component" value="Chromosome"/>
</dbReference>
<feature type="transmembrane region" description="Helical" evidence="1">
    <location>
        <begin position="131"/>
        <end position="148"/>
    </location>
</feature>
<dbReference type="GO" id="GO:0005886">
    <property type="term" value="C:plasma membrane"/>
    <property type="evidence" value="ECO:0007669"/>
    <property type="project" value="TreeGrafter"/>
</dbReference>
<name>Q7W441_BORPA</name>
<dbReference type="PANTHER" id="PTHR41983">
    <property type="entry name" value="SHORT-CHAIN FATTY ACID TRANSPORTER-RELATED"/>
    <property type="match status" value="1"/>
</dbReference>
<feature type="transmembrane region" description="Helical" evidence="1">
    <location>
        <begin position="65"/>
        <end position="82"/>
    </location>
</feature>
<proteinExistence type="predicted"/>
<evidence type="ECO:0000256" key="1">
    <source>
        <dbReference type="SAM" id="Phobius"/>
    </source>
</evidence>
<dbReference type="EMBL" id="BX640434">
    <property type="protein sequence ID" value="CAE39112.1"/>
    <property type="molecule type" value="Genomic_DNA"/>
</dbReference>
<feature type="transmembrane region" description="Helical" evidence="1">
    <location>
        <begin position="286"/>
        <end position="304"/>
    </location>
</feature>
<feature type="transmembrane region" description="Helical" evidence="1">
    <location>
        <begin position="340"/>
        <end position="361"/>
    </location>
</feature>
<dbReference type="PANTHER" id="PTHR41983:SF2">
    <property type="entry name" value="SHORT-CHAIN FATTY ACID TRANSPORTER-RELATED"/>
    <property type="match status" value="1"/>
</dbReference>
<keyword evidence="1" id="KW-1133">Transmembrane helix</keyword>
<dbReference type="KEGG" id="bpa:BPP3829"/>
<dbReference type="InterPro" id="IPR006160">
    <property type="entry name" value="SCFA_transpt_AtoE"/>
</dbReference>
<gene>
    <name evidence="2" type="primary">atoE</name>
    <name evidence="2" type="ordered locus">BPP3829</name>
</gene>
<keyword evidence="1" id="KW-0472">Membrane</keyword>
<evidence type="ECO:0000313" key="2">
    <source>
        <dbReference type="EMBL" id="CAE39112.1"/>
    </source>
</evidence>
<feature type="transmembrane region" description="Helical" evidence="1">
    <location>
        <begin position="225"/>
        <end position="244"/>
    </location>
</feature>
<accession>Q7W441</accession>
<feature type="transmembrane region" description="Helical" evidence="1">
    <location>
        <begin position="459"/>
        <end position="480"/>
    </location>
</feature>
<feature type="transmembrane region" description="Helical" evidence="1">
    <location>
        <begin position="154"/>
        <end position="172"/>
    </location>
</feature>
<sequence length="481" mass="52038">MLSVRIPGPARQAWAIVEQRPWLARRPFIIHGPPWRLASQQEDDVFKLMSRSAVKMVERYLPDPYVFVVLLTLVAAGAAMIIEGQTPMAVVRWWGNGFWGLLTFAMQMLLVLVTGYMLASTPLVKRMLARLASLATSAGGAIILVSVVSLAASWINWGFGLVVGALFAKQIARQVRVDYRLLVASAYSGFIIWHGGLAGSIPLTIATEGHFSADKIGIIPTGDTIFAVFNLVIVVAMFILVPLVNRLMLPDEKESVYVDPARLEEASVPASDDDKRPAARLENSRLLAWLIAAGGLAYMFDYYVVRGAGLNLNVINFSFLILAILLHGTPRRLLTSLDEAIKGGAGIVIQFPFYAGIMAIMMDSGLAATLSEWFVSIASAATLPFWTFISAGIVNIFIPSGGGQWAVQSPIVISAAQALGADMPRVAMAVAWGDAWTNMLQPFWALPVLAIAGLKAKDIMGYCIIQLLVTGVIISVGLSFF</sequence>
<reference evidence="3" key="1">
    <citation type="journal article" date="2003" name="Nat. Genet.">
        <title>Comparative analysis of the genome sequences of Bordetella pertussis, Bordetella parapertussis and Bordetella bronchiseptica.</title>
        <authorList>
            <person name="Parkhill J."/>
            <person name="Sebaihia M."/>
            <person name="Preston A."/>
            <person name="Murphy L.D."/>
            <person name="Thomson N.R."/>
            <person name="Harris D.E."/>
            <person name="Holden M.T.G."/>
            <person name="Churcher C.M."/>
            <person name="Bentley S.D."/>
            <person name="Mungall K.L."/>
            <person name="Cerdeno-Tarraga A.-M."/>
            <person name="Temple L."/>
            <person name="James K.D."/>
            <person name="Harris B."/>
            <person name="Quail M.A."/>
            <person name="Achtman M."/>
            <person name="Atkin R."/>
            <person name="Baker S."/>
            <person name="Basham D."/>
            <person name="Bason N."/>
            <person name="Cherevach I."/>
            <person name="Chillingworth T."/>
            <person name="Collins M."/>
            <person name="Cronin A."/>
            <person name="Davis P."/>
            <person name="Doggett J."/>
            <person name="Feltwell T."/>
            <person name="Goble A."/>
            <person name="Hamlin N."/>
            <person name="Hauser H."/>
            <person name="Holroyd S."/>
            <person name="Jagels K."/>
            <person name="Leather S."/>
            <person name="Moule S."/>
            <person name="Norberczak H."/>
            <person name="O'Neil S."/>
            <person name="Ormond D."/>
            <person name="Price C."/>
            <person name="Rabbinowitsch E."/>
            <person name="Rutter S."/>
            <person name="Sanders M."/>
            <person name="Saunders D."/>
            <person name="Seeger K."/>
            <person name="Sharp S."/>
            <person name="Simmonds M."/>
            <person name="Skelton J."/>
            <person name="Squares R."/>
            <person name="Squares S."/>
            <person name="Stevens K."/>
            <person name="Unwin L."/>
            <person name="Whitehead S."/>
            <person name="Barrell B.G."/>
            <person name="Maskell D.J."/>
        </authorList>
    </citation>
    <scope>NUCLEOTIDE SEQUENCE [LARGE SCALE GENOMIC DNA]</scope>
    <source>
        <strain evidence="3">12822 / ATCC BAA-587 / NCTC 13253</strain>
    </source>
</reference>
<feature type="transmembrane region" description="Helical" evidence="1">
    <location>
        <begin position="373"/>
        <end position="398"/>
    </location>
</feature>
<dbReference type="AlphaFoldDB" id="Q7W441"/>
<feature type="transmembrane region" description="Helical" evidence="1">
    <location>
        <begin position="310"/>
        <end position="328"/>
    </location>
</feature>
<keyword evidence="1" id="KW-0812">Transmembrane</keyword>
<dbReference type="HOGENOM" id="CLU_037744_0_0_4"/>
<protein>
    <submittedName>
        <fullName evidence="2">Short-chain fatty acids transporter</fullName>
    </submittedName>
</protein>
<feature type="transmembrane region" description="Helical" evidence="1">
    <location>
        <begin position="184"/>
        <end position="205"/>
    </location>
</feature>
<evidence type="ECO:0000313" key="3">
    <source>
        <dbReference type="Proteomes" id="UP000001421"/>
    </source>
</evidence>